<proteinExistence type="predicted"/>
<name>A0A0C2N590_THEKT</name>
<evidence type="ECO:0000313" key="2">
    <source>
        <dbReference type="EMBL" id="KII69052.1"/>
    </source>
</evidence>
<gene>
    <name evidence="2" type="ORF">RF11_09866</name>
</gene>
<dbReference type="AlphaFoldDB" id="A0A0C2N590"/>
<organism evidence="2 3">
    <name type="scientific">Thelohanellus kitauei</name>
    <name type="common">Myxosporean</name>
    <dbReference type="NCBI Taxonomy" id="669202"/>
    <lineage>
        <taxon>Eukaryota</taxon>
        <taxon>Metazoa</taxon>
        <taxon>Cnidaria</taxon>
        <taxon>Myxozoa</taxon>
        <taxon>Myxosporea</taxon>
        <taxon>Bivalvulida</taxon>
        <taxon>Platysporina</taxon>
        <taxon>Myxobolidae</taxon>
        <taxon>Thelohanellus</taxon>
    </lineage>
</organism>
<feature type="compositionally biased region" description="Acidic residues" evidence="1">
    <location>
        <begin position="175"/>
        <end position="191"/>
    </location>
</feature>
<sequence length="245" mass="28759">MIESIEYTDPKLNIIFIDDKYNRRAEIECTISNQELDIEIQRCSVSFQLKENEDKLVFLIGSIFKLNKNTKYRFENDEIHIKVGGPKIIIFFDTLFIKFSGYTQKYTWVREDTGPVRFTLESTDIISNFENFGGEIVAENDPDAPVKTEEKVEVDPAEEDQVEKDPVKEDPEKTELEEEKDLEPDHEDLDEENSKKRFTIQFLPYMYWCNYRGSNNCSADLLLHTSLAQQYINLIKTKITIMPRK</sequence>
<feature type="compositionally biased region" description="Basic and acidic residues" evidence="1">
    <location>
        <begin position="144"/>
        <end position="154"/>
    </location>
</feature>
<accession>A0A0C2N590</accession>
<feature type="region of interest" description="Disordered" evidence="1">
    <location>
        <begin position="139"/>
        <end position="191"/>
    </location>
</feature>
<keyword evidence="3" id="KW-1185">Reference proteome</keyword>
<protein>
    <submittedName>
        <fullName evidence="2">Uncharacterized protein</fullName>
    </submittedName>
</protein>
<evidence type="ECO:0000256" key="1">
    <source>
        <dbReference type="SAM" id="MobiDB-lite"/>
    </source>
</evidence>
<evidence type="ECO:0000313" key="3">
    <source>
        <dbReference type="Proteomes" id="UP000031668"/>
    </source>
</evidence>
<dbReference type="Proteomes" id="UP000031668">
    <property type="component" value="Unassembled WGS sequence"/>
</dbReference>
<feature type="compositionally biased region" description="Basic and acidic residues" evidence="1">
    <location>
        <begin position="163"/>
        <end position="174"/>
    </location>
</feature>
<reference evidence="2 3" key="1">
    <citation type="journal article" date="2014" name="Genome Biol. Evol.">
        <title>The genome of the myxosporean Thelohanellus kitauei shows adaptations to nutrient acquisition within its fish host.</title>
        <authorList>
            <person name="Yang Y."/>
            <person name="Xiong J."/>
            <person name="Zhou Z."/>
            <person name="Huo F."/>
            <person name="Miao W."/>
            <person name="Ran C."/>
            <person name="Liu Y."/>
            <person name="Zhang J."/>
            <person name="Feng J."/>
            <person name="Wang M."/>
            <person name="Wang M."/>
            <person name="Wang L."/>
            <person name="Yao B."/>
        </authorList>
    </citation>
    <scope>NUCLEOTIDE SEQUENCE [LARGE SCALE GENOMIC DNA]</scope>
    <source>
        <strain evidence="2">Wuqing</strain>
    </source>
</reference>
<dbReference type="EMBL" id="JWZT01002623">
    <property type="protein sequence ID" value="KII69052.1"/>
    <property type="molecule type" value="Genomic_DNA"/>
</dbReference>
<comment type="caution">
    <text evidence="2">The sequence shown here is derived from an EMBL/GenBank/DDBJ whole genome shotgun (WGS) entry which is preliminary data.</text>
</comment>